<proteinExistence type="predicted"/>
<reference evidence="3 4" key="2">
    <citation type="journal article" date="2022" name="Int. J. Syst. Evol. Microbiol.">
        <title>Strains of Bradyrhizobium barranii sp. nov. associated with legumes native to Canada are symbionts of soybeans and belong to different subspecies (subsp. barranii subsp. nov. and subsp. apii subsp. nov.) and symbiovars (sv. glycinearum and sv. septentrionale).</title>
        <authorList>
            <person name="Bromfield E.S.P."/>
            <person name="Cloutier S."/>
            <person name="Wasai-Hara S."/>
            <person name="Minamisawa K."/>
        </authorList>
    </citation>
    <scope>NUCLEOTIDE SEQUENCE [LARGE SCALE GENOMIC DNA]</scope>
    <source>
        <strain evidence="3 4">144S4</strain>
    </source>
</reference>
<dbReference type="CDD" id="cd00093">
    <property type="entry name" value="HTH_XRE"/>
    <property type="match status" value="1"/>
</dbReference>
<sequence>MEQRETRERLGAQLTAARRSKGWTLADLGRRTANAPSRLSSIEHGKINATVDALAQAGEAAGLTLTFVPAERLEEVMSLIEQPPTETAYPVPVRSLHDEVFIPDPSEDEES</sequence>
<dbReference type="EMBL" id="JAGEMI010000001">
    <property type="protein sequence ID" value="MBO1861520.1"/>
    <property type="molecule type" value="Genomic_DNA"/>
</dbReference>
<reference evidence="2" key="1">
    <citation type="submission" date="2021-03" db="EMBL/GenBank/DDBJ databases">
        <title>Whole Genome Sequence of Bradyrhizobium sp. Strain 144S4.</title>
        <authorList>
            <person name="Bromfield E.S.P."/>
            <person name="Cloutier S."/>
        </authorList>
    </citation>
    <scope>NUCLEOTIDE SEQUENCE [LARGE SCALE GENOMIC DNA]</scope>
    <source>
        <strain evidence="2">144S4</strain>
    </source>
</reference>
<dbReference type="GO" id="GO:0003677">
    <property type="term" value="F:DNA binding"/>
    <property type="evidence" value="ECO:0007669"/>
    <property type="project" value="InterPro"/>
</dbReference>
<organism evidence="2">
    <name type="scientific">Bradyrhizobium barranii subsp. barranii</name>
    <dbReference type="NCBI Taxonomy" id="2823807"/>
    <lineage>
        <taxon>Bacteria</taxon>
        <taxon>Pseudomonadati</taxon>
        <taxon>Pseudomonadota</taxon>
        <taxon>Alphaproteobacteria</taxon>
        <taxon>Hyphomicrobiales</taxon>
        <taxon>Nitrobacteraceae</taxon>
        <taxon>Bradyrhizobium</taxon>
        <taxon>Bradyrhizobium barranii</taxon>
    </lineage>
</organism>
<evidence type="ECO:0000313" key="2">
    <source>
        <dbReference type="EMBL" id="MBO1861520.1"/>
    </source>
</evidence>
<feature type="domain" description="HTH cro/C1-type" evidence="1">
    <location>
        <begin position="14"/>
        <end position="68"/>
    </location>
</feature>
<dbReference type="Pfam" id="PF13560">
    <property type="entry name" value="HTH_31"/>
    <property type="match status" value="1"/>
</dbReference>
<name>A0A939S1F2_9BRAD</name>
<dbReference type="PROSITE" id="PS50943">
    <property type="entry name" value="HTH_CROC1"/>
    <property type="match status" value="1"/>
</dbReference>
<dbReference type="KEGG" id="bban:J4G43_009235"/>
<dbReference type="EMBL" id="CP086136">
    <property type="protein sequence ID" value="UEM14407.1"/>
    <property type="molecule type" value="Genomic_DNA"/>
</dbReference>
<protein>
    <submittedName>
        <fullName evidence="3">Helix-turn-helix domain-containing protein</fullName>
    </submittedName>
    <submittedName>
        <fullName evidence="2">Helix-turn-helix transcriptional regulator</fullName>
    </submittedName>
</protein>
<dbReference type="InterPro" id="IPR001387">
    <property type="entry name" value="Cro/C1-type_HTH"/>
</dbReference>
<dbReference type="InterPro" id="IPR010982">
    <property type="entry name" value="Lambda_DNA-bd_dom_sf"/>
</dbReference>
<dbReference type="Proteomes" id="UP000664702">
    <property type="component" value="Chromosome"/>
</dbReference>
<evidence type="ECO:0000259" key="1">
    <source>
        <dbReference type="PROSITE" id="PS50943"/>
    </source>
</evidence>
<dbReference type="Gene3D" id="1.10.260.40">
    <property type="entry name" value="lambda repressor-like DNA-binding domains"/>
    <property type="match status" value="1"/>
</dbReference>
<evidence type="ECO:0000313" key="4">
    <source>
        <dbReference type="Proteomes" id="UP000664702"/>
    </source>
</evidence>
<accession>A0A939S1F2</accession>
<gene>
    <name evidence="3" type="ORF">J4G43_009235</name>
    <name evidence="2" type="ORF">J4G43_11400</name>
</gene>
<dbReference type="SUPFAM" id="SSF47413">
    <property type="entry name" value="lambda repressor-like DNA-binding domains"/>
    <property type="match status" value="1"/>
</dbReference>
<dbReference type="AlphaFoldDB" id="A0A939S1F2"/>
<dbReference type="SMART" id="SM00530">
    <property type="entry name" value="HTH_XRE"/>
    <property type="match status" value="1"/>
</dbReference>
<dbReference type="RefSeq" id="WP_208084589.1">
    <property type="nucleotide sequence ID" value="NZ_CP086136.1"/>
</dbReference>
<evidence type="ECO:0000313" key="3">
    <source>
        <dbReference type="EMBL" id="UEM14407.1"/>
    </source>
</evidence>